<dbReference type="EMBL" id="KV427605">
    <property type="protein sequence ID" value="KZT12960.1"/>
    <property type="molecule type" value="Genomic_DNA"/>
</dbReference>
<evidence type="ECO:0000313" key="2">
    <source>
        <dbReference type="EMBL" id="KZT12960.1"/>
    </source>
</evidence>
<gene>
    <name evidence="2" type="ORF">LAESUDRAFT_639262</name>
</gene>
<reference evidence="2 3" key="1">
    <citation type="journal article" date="2016" name="Mol. Biol. Evol.">
        <title>Comparative Genomics of Early-Diverging Mushroom-Forming Fungi Provides Insights into the Origins of Lignocellulose Decay Capabilities.</title>
        <authorList>
            <person name="Nagy L.G."/>
            <person name="Riley R."/>
            <person name="Tritt A."/>
            <person name="Adam C."/>
            <person name="Daum C."/>
            <person name="Floudas D."/>
            <person name="Sun H."/>
            <person name="Yadav J.S."/>
            <person name="Pangilinan J."/>
            <person name="Larsson K.H."/>
            <person name="Matsuura K."/>
            <person name="Barry K."/>
            <person name="Labutti K."/>
            <person name="Kuo R."/>
            <person name="Ohm R.A."/>
            <person name="Bhattacharya S.S."/>
            <person name="Shirouzu T."/>
            <person name="Yoshinaga Y."/>
            <person name="Martin F.M."/>
            <person name="Grigoriev I.V."/>
            <person name="Hibbett D.S."/>
        </authorList>
    </citation>
    <scope>NUCLEOTIDE SEQUENCE [LARGE SCALE GENOMIC DNA]</scope>
    <source>
        <strain evidence="2 3">93-53</strain>
    </source>
</reference>
<feature type="transmembrane region" description="Helical" evidence="1">
    <location>
        <begin position="119"/>
        <end position="141"/>
    </location>
</feature>
<evidence type="ECO:0000256" key="1">
    <source>
        <dbReference type="SAM" id="Phobius"/>
    </source>
</evidence>
<evidence type="ECO:0000313" key="3">
    <source>
        <dbReference type="Proteomes" id="UP000076871"/>
    </source>
</evidence>
<feature type="transmembrane region" description="Helical" evidence="1">
    <location>
        <begin position="197"/>
        <end position="218"/>
    </location>
</feature>
<sequence>MVSWSSPSVILRDDDVYGNLVFTLFGLYVWEVFQTSGFEWSLITRQRKFTWPLVIVFFLCRYCLLFALCGLIMSLSIRHLISCQALYTFNSWSGNMAILCASTSLMLRTIALWERKKKIVLPLGILCLAHWALLWRGMFVLKADYDPTQGACILTWSNHVFLNVSFFMTMGFDLAILLLTLAALIPHKSRSDLWTLLFRDGLVYFVIAFCFNALPAILNVMDLNGESFPHDSFVHVIDSSFYSSFNERVRIRHDLHS</sequence>
<feature type="transmembrane region" description="Helical" evidence="1">
    <location>
        <begin position="161"/>
        <end position="185"/>
    </location>
</feature>
<dbReference type="OrthoDB" id="3197626at2759"/>
<proteinExistence type="predicted"/>
<dbReference type="GeneID" id="63820563"/>
<feature type="transmembrane region" description="Helical" evidence="1">
    <location>
        <begin position="53"/>
        <end position="77"/>
    </location>
</feature>
<keyword evidence="1" id="KW-0812">Transmembrane</keyword>
<dbReference type="RefSeq" id="XP_040770470.1">
    <property type="nucleotide sequence ID" value="XM_040903532.1"/>
</dbReference>
<dbReference type="Proteomes" id="UP000076871">
    <property type="component" value="Unassembled WGS sequence"/>
</dbReference>
<dbReference type="InParanoid" id="A0A165IEB8"/>
<keyword evidence="3" id="KW-1185">Reference proteome</keyword>
<keyword evidence="1" id="KW-0472">Membrane</keyword>
<feature type="transmembrane region" description="Helical" evidence="1">
    <location>
        <begin position="89"/>
        <end position="107"/>
    </location>
</feature>
<accession>A0A165IEB8</accession>
<feature type="transmembrane region" description="Helical" evidence="1">
    <location>
        <begin position="16"/>
        <end position="33"/>
    </location>
</feature>
<name>A0A165IEB8_9APHY</name>
<protein>
    <submittedName>
        <fullName evidence="2">Uncharacterized protein</fullName>
    </submittedName>
</protein>
<organism evidence="2 3">
    <name type="scientific">Laetiporus sulphureus 93-53</name>
    <dbReference type="NCBI Taxonomy" id="1314785"/>
    <lineage>
        <taxon>Eukaryota</taxon>
        <taxon>Fungi</taxon>
        <taxon>Dikarya</taxon>
        <taxon>Basidiomycota</taxon>
        <taxon>Agaricomycotina</taxon>
        <taxon>Agaricomycetes</taxon>
        <taxon>Polyporales</taxon>
        <taxon>Laetiporus</taxon>
    </lineage>
</organism>
<keyword evidence="1" id="KW-1133">Transmembrane helix</keyword>
<dbReference type="AlphaFoldDB" id="A0A165IEB8"/>